<proteinExistence type="predicted"/>
<dbReference type="STRING" id="1544798.LH29_01770"/>
<feature type="signal peptide" evidence="1">
    <location>
        <begin position="1"/>
        <end position="21"/>
    </location>
</feature>
<dbReference type="OrthoDB" id="1067458at2"/>
<name>A0A0D8JC31_9BACT</name>
<gene>
    <name evidence="2" type="ORF">LH29_01770</name>
</gene>
<organism evidence="2 3">
    <name type="scientific">Draconibacterium sediminis</name>
    <dbReference type="NCBI Taxonomy" id="1544798"/>
    <lineage>
        <taxon>Bacteria</taxon>
        <taxon>Pseudomonadati</taxon>
        <taxon>Bacteroidota</taxon>
        <taxon>Bacteroidia</taxon>
        <taxon>Marinilabiliales</taxon>
        <taxon>Prolixibacteraceae</taxon>
        <taxon>Draconibacterium</taxon>
    </lineage>
</organism>
<keyword evidence="1" id="KW-0732">Signal</keyword>
<evidence type="ECO:0008006" key="4">
    <source>
        <dbReference type="Google" id="ProtNLM"/>
    </source>
</evidence>
<evidence type="ECO:0000313" key="2">
    <source>
        <dbReference type="EMBL" id="KJF44269.1"/>
    </source>
</evidence>
<accession>A0A0D8JC31</accession>
<dbReference type="PROSITE" id="PS51257">
    <property type="entry name" value="PROKAR_LIPOPROTEIN"/>
    <property type="match status" value="1"/>
</dbReference>
<reference evidence="2 3" key="1">
    <citation type="submission" date="2014-09" db="EMBL/GenBank/DDBJ databases">
        <title>Draft Genome Sequence of Draconibacterium sp. JN14CK-3.</title>
        <authorList>
            <person name="Dong C."/>
            <person name="Lai Q."/>
            <person name="Shao Z."/>
        </authorList>
    </citation>
    <scope>NUCLEOTIDE SEQUENCE [LARGE SCALE GENOMIC DNA]</scope>
    <source>
        <strain evidence="2 3">JN14CK-3</strain>
    </source>
</reference>
<dbReference type="Proteomes" id="UP000032544">
    <property type="component" value="Unassembled WGS sequence"/>
</dbReference>
<dbReference type="EMBL" id="JRHC01000001">
    <property type="protein sequence ID" value="KJF44269.1"/>
    <property type="molecule type" value="Genomic_DNA"/>
</dbReference>
<evidence type="ECO:0000313" key="3">
    <source>
        <dbReference type="Proteomes" id="UP000032544"/>
    </source>
</evidence>
<dbReference type="RefSeq" id="WP_045025826.1">
    <property type="nucleotide sequence ID" value="NZ_JRHC01000001.1"/>
</dbReference>
<comment type="caution">
    <text evidence="2">The sequence shown here is derived from an EMBL/GenBank/DDBJ whole genome shotgun (WGS) entry which is preliminary data.</text>
</comment>
<keyword evidence="3" id="KW-1185">Reference proteome</keyword>
<sequence>MTIKIKTKVHCCFLVFLTIIAQSCESKSTKTAKNITNFESANIEEVNQIDIPEAKDARVDFTIENSGSMFGYVSSAGKFTNVVNRLAGDLDLSCKSINYSLRNGARIPIGNSLNDLGSTLTVKGMNVGNVLTSDINLMLNEALEKAKKGEIAVLISDGIYSIPGDPTSILASLQSLSMQTRNNFVKALQDADLITYMVKLNSNFDGRYYPACGGVNVINQKRPYYVWIIGHANQMQELFPDGYFENLPGFENIVKFIKLEEMAPNCGLVQYNPKGRSRYRNDLELSNVSLHHGEFSFSIAFDFSKQLLPNSYFDELDIYECNLDYSISSVVPFDNLSPDQQAGAQEPIKTHGATHVVTFEKTGAPWGEMEISILNKKPIWIDESSTTDDCAVVDTTKTFGLSYLIDGITKAYDKVNETPNLAEYRISIKQ</sequence>
<dbReference type="PATRIC" id="fig|1544798.3.peg.370"/>
<evidence type="ECO:0000256" key="1">
    <source>
        <dbReference type="SAM" id="SignalP"/>
    </source>
</evidence>
<dbReference type="AlphaFoldDB" id="A0A0D8JC31"/>
<feature type="chain" id="PRO_5002330927" description="VWFA domain-containing protein" evidence="1">
    <location>
        <begin position="22"/>
        <end position="430"/>
    </location>
</feature>
<protein>
    <recommendedName>
        <fullName evidence="4">VWFA domain-containing protein</fullName>
    </recommendedName>
</protein>